<accession>A0A9Q5HSM8</accession>
<evidence type="ECO:0000313" key="3">
    <source>
        <dbReference type="EMBL" id="OCB85124.1"/>
    </source>
</evidence>
<comment type="caution">
    <text evidence="3">The sequence shown here is derived from an EMBL/GenBank/DDBJ whole genome shotgun (WGS) entry which is preliminary data.</text>
</comment>
<reference evidence="3" key="1">
    <citation type="submission" date="2016-06" db="EMBL/GenBank/DDBJ databases">
        <title>Draft Genome sequence of the fungus Inonotus baumii.</title>
        <authorList>
            <person name="Zhu H."/>
            <person name="Lin W."/>
        </authorList>
    </citation>
    <scope>NUCLEOTIDE SEQUENCE</scope>
    <source>
        <strain evidence="3">821</strain>
    </source>
</reference>
<organism evidence="3 4">
    <name type="scientific">Sanghuangporus baumii</name>
    <name type="common">Phellinus baumii</name>
    <dbReference type="NCBI Taxonomy" id="108892"/>
    <lineage>
        <taxon>Eukaryota</taxon>
        <taxon>Fungi</taxon>
        <taxon>Dikarya</taxon>
        <taxon>Basidiomycota</taxon>
        <taxon>Agaricomycotina</taxon>
        <taxon>Agaricomycetes</taxon>
        <taxon>Hymenochaetales</taxon>
        <taxon>Hymenochaetaceae</taxon>
        <taxon>Sanghuangporus</taxon>
    </lineage>
</organism>
<feature type="coiled-coil region" evidence="1">
    <location>
        <begin position="166"/>
        <end position="193"/>
    </location>
</feature>
<evidence type="ECO:0000256" key="2">
    <source>
        <dbReference type="SAM" id="MobiDB-lite"/>
    </source>
</evidence>
<protein>
    <submittedName>
        <fullName evidence="3">Uncharacterized protein</fullName>
    </submittedName>
</protein>
<dbReference type="OrthoDB" id="3270170at2759"/>
<feature type="compositionally biased region" description="Polar residues" evidence="2">
    <location>
        <begin position="233"/>
        <end position="247"/>
    </location>
</feature>
<dbReference type="EMBL" id="LNZH02000211">
    <property type="protein sequence ID" value="OCB85124.1"/>
    <property type="molecule type" value="Genomic_DNA"/>
</dbReference>
<gene>
    <name evidence="3" type="ORF">A7U60_g7749</name>
</gene>
<sequence>MVGPVRKEKAKTAKVYERKVRFQEDALLFTSTPVKSAIPTVIPGAETHKFRKRKSVNEWRRQTGKASPPSLNEEMDMFFGSVSAPYPKTPIKKTRKTRRRTLPTDMAFDLPSGGGMSSSPTGKIIGMPDITDFGEAPEVFSRRGPFYPRYDPYPSPEASISALPSIEQKVCTCDRLQEENKELRHKYDALNLKYQKLLHFMSDVKTQLASSGIHIDDEMIFDADDEYELSPSAGHSISTESFVSGPSTPDMMLSSHSTPSTPYLLSPVIAEPGTPDACPVLPVRRIDEDYDEGYDGHAAKIEPNHFDTPMEETVDRLADATAMKLRITEDSNTSDVAFPEIYLPSFPRFEF</sequence>
<dbReference type="Proteomes" id="UP000757232">
    <property type="component" value="Unassembled WGS sequence"/>
</dbReference>
<keyword evidence="4" id="KW-1185">Reference proteome</keyword>
<evidence type="ECO:0000313" key="4">
    <source>
        <dbReference type="Proteomes" id="UP000757232"/>
    </source>
</evidence>
<name>A0A9Q5HSM8_SANBA</name>
<feature type="region of interest" description="Disordered" evidence="2">
    <location>
        <begin position="49"/>
        <end position="72"/>
    </location>
</feature>
<dbReference type="AlphaFoldDB" id="A0A9Q5HSM8"/>
<keyword evidence="1" id="KW-0175">Coiled coil</keyword>
<proteinExistence type="predicted"/>
<feature type="region of interest" description="Disordered" evidence="2">
    <location>
        <begin position="232"/>
        <end position="257"/>
    </location>
</feature>
<evidence type="ECO:0000256" key="1">
    <source>
        <dbReference type="SAM" id="Coils"/>
    </source>
</evidence>